<organism evidence="2 3">
    <name type="scientific">Ficus carica</name>
    <name type="common">Common fig</name>
    <dbReference type="NCBI Taxonomy" id="3494"/>
    <lineage>
        <taxon>Eukaryota</taxon>
        <taxon>Viridiplantae</taxon>
        <taxon>Streptophyta</taxon>
        <taxon>Embryophyta</taxon>
        <taxon>Tracheophyta</taxon>
        <taxon>Spermatophyta</taxon>
        <taxon>Magnoliopsida</taxon>
        <taxon>eudicotyledons</taxon>
        <taxon>Gunneridae</taxon>
        <taxon>Pentapetalae</taxon>
        <taxon>rosids</taxon>
        <taxon>fabids</taxon>
        <taxon>Rosales</taxon>
        <taxon>Moraceae</taxon>
        <taxon>Ficeae</taxon>
        <taxon>Ficus</taxon>
    </lineage>
</organism>
<accession>A0AA88E374</accession>
<dbReference type="AlphaFoldDB" id="A0AA88E374"/>
<gene>
    <name evidence="2" type="ORF">TIFTF001_032268</name>
</gene>
<evidence type="ECO:0000313" key="2">
    <source>
        <dbReference type="EMBL" id="GMN63194.1"/>
    </source>
</evidence>
<evidence type="ECO:0000256" key="1">
    <source>
        <dbReference type="SAM" id="MobiDB-lite"/>
    </source>
</evidence>
<comment type="caution">
    <text evidence="2">The sequence shown here is derived from an EMBL/GenBank/DDBJ whole genome shotgun (WGS) entry which is preliminary data.</text>
</comment>
<protein>
    <submittedName>
        <fullName evidence="2">Uncharacterized protein</fullName>
    </submittedName>
</protein>
<keyword evidence="3" id="KW-1185">Reference proteome</keyword>
<dbReference type="Proteomes" id="UP001187192">
    <property type="component" value="Unassembled WGS sequence"/>
</dbReference>
<feature type="compositionally biased region" description="Basic and acidic residues" evidence="1">
    <location>
        <begin position="86"/>
        <end position="103"/>
    </location>
</feature>
<dbReference type="EMBL" id="BTGU01000144">
    <property type="protein sequence ID" value="GMN63194.1"/>
    <property type="molecule type" value="Genomic_DNA"/>
</dbReference>
<proteinExistence type="predicted"/>
<sequence>MRFFKFVSCCGAATTSRRAIRSESDSSVAPAPAAEETRSLVRSSPQYRRRRKRGRLGVSGSGPVPAEWKPSLCSISEDTVVVVVEKSNRQDKDQDRTAGSERLVKRKSGSRTTNVVGNFADDYG</sequence>
<reference evidence="2" key="1">
    <citation type="submission" date="2023-07" db="EMBL/GenBank/DDBJ databases">
        <title>draft genome sequence of fig (Ficus carica).</title>
        <authorList>
            <person name="Takahashi T."/>
            <person name="Nishimura K."/>
        </authorList>
    </citation>
    <scope>NUCLEOTIDE SEQUENCE</scope>
</reference>
<feature type="region of interest" description="Disordered" evidence="1">
    <location>
        <begin position="18"/>
        <end position="70"/>
    </location>
</feature>
<name>A0AA88E374_FICCA</name>
<dbReference type="PANTHER" id="PTHR35318">
    <property type="entry name" value="BNAA10G08410D PROTEIN"/>
    <property type="match status" value="1"/>
</dbReference>
<feature type="region of interest" description="Disordered" evidence="1">
    <location>
        <begin position="86"/>
        <end position="124"/>
    </location>
</feature>
<dbReference type="PANTHER" id="PTHR35318:SF2">
    <property type="entry name" value="OS08G0138900 PROTEIN"/>
    <property type="match status" value="1"/>
</dbReference>
<evidence type="ECO:0000313" key="3">
    <source>
        <dbReference type="Proteomes" id="UP001187192"/>
    </source>
</evidence>